<proteinExistence type="predicted"/>
<sequence>MKSFSWLSINDNESIDSSVLRSKSGNLKLSSIKITFPKVSHNHKRNSYGTSNTITSEPAESSLVVVVVDDCLCNECLECLNSCSCCNNVVVPVDDCCCCNDCEGGGGGGGNDINPVVCVIGFTSESFDDTIAAATAAGKSPNVHHLDPLMLDQLEICGGNDGRPLNDESRCAAAAAAFICICFFNICRSVLPGIKLRRLEILDQKENKTNI</sequence>
<reference evidence="1 2" key="1">
    <citation type="journal article" date="2018" name="J. Allergy Clin. Immunol.">
        <title>High-quality assembly of Dermatophagoides pteronyssinus genome and transcriptome reveals a wide range of novel allergens.</title>
        <authorList>
            <person name="Liu X.Y."/>
            <person name="Yang K.Y."/>
            <person name="Wang M.Q."/>
            <person name="Kwok J.S."/>
            <person name="Zeng X."/>
            <person name="Yang Z."/>
            <person name="Xiao X.J."/>
            <person name="Lau C.P."/>
            <person name="Li Y."/>
            <person name="Huang Z.M."/>
            <person name="Ba J.G."/>
            <person name="Yim A.K."/>
            <person name="Ouyang C.Y."/>
            <person name="Ngai S.M."/>
            <person name="Chan T.F."/>
            <person name="Leung E.L."/>
            <person name="Liu L."/>
            <person name="Liu Z.G."/>
            <person name="Tsui S.K."/>
        </authorList>
    </citation>
    <scope>NUCLEOTIDE SEQUENCE [LARGE SCALE GENOMIC DNA]</scope>
    <source>
        <strain evidence="1">Derp</strain>
    </source>
</reference>
<reference evidence="1 2" key="2">
    <citation type="journal article" date="2022" name="Mol. Biol. Evol.">
        <title>Comparative Genomics Reveals Insights into the Divergent Evolution of Astigmatic Mites and Household Pest Adaptations.</title>
        <authorList>
            <person name="Xiong Q."/>
            <person name="Wan A.T."/>
            <person name="Liu X."/>
            <person name="Fung C.S."/>
            <person name="Xiao X."/>
            <person name="Malainual N."/>
            <person name="Hou J."/>
            <person name="Wang L."/>
            <person name="Wang M."/>
            <person name="Yang K.Y."/>
            <person name="Cui Y."/>
            <person name="Leung E.L."/>
            <person name="Nong W."/>
            <person name="Shin S.K."/>
            <person name="Au S.W."/>
            <person name="Jeong K.Y."/>
            <person name="Chew F.T."/>
            <person name="Hui J.H."/>
            <person name="Leung T.F."/>
            <person name="Tungtrongchitr A."/>
            <person name="Zhong N."/>
            <person name="Liu Z."/>
            <person name="Tsui S.K."/>
        </authorList>
    </citation>
    <scope>NUCLEOTIDE SEQUENCE [LARGE SCALE GENOMIC DNA]</scope>
    <source>
        <strain evidence="1">Derp</strain>
    </source>
</reference>
<comment type="caution">
    <text evidence="1">The sequence shown here is derived from an EMBL/GenBank/DDBJ whole genome shotgun (WGS) entry which is preliminary data.</text>
</comment>
<keyword evidence="2" id="KW-1185">Reference proteome</keyword>
<accession>A0ABQ8J8K8</accession>
<dbReference type="EMBL" id="NJHN03000062">
    <property type="protein sequence ID" value="KAH9418707.1"/>
    <property type="molecule type" value="Genomic_DNA"/>
</dbReference>
<evidence type="ECO:0000313" key="1">
    <source>
        <dbReference type="EMBL" id="KAH9418707.1"/>
    </source>
</evidence>
<dbReference type="Proteomes" id="UP000887458">
    <property type="component" value="Unassembled WGS sequence"/>
</dbReference>
<protein>
    <submittedName>
        <fullName evidence="1">Uncharacterized protein</fullName>
    </submittedName>
</protein>
<organism evidence="1 2">
    <name type="scientific">Dermatophagoides pteronyssinus</name>
    <name type="common">European house dust mite</name>
    <dbReference type="NCBI Taxonomy" id="6956"/>
    <lineage>
        <taxon>Eukaryota</taxon>
        <taxon>Metazoa</taxon>
        <taxon>Ecdysozoa</taxon>
        <taxon>Arthropoda</taxon>
        <taxon>Chelicerata</taxon>
        <taxon>Arachnida</taxon>
        <taxon>Acari</taxon>
        <taxon>Acariformes</taxon>
        <taxon>Sarcoptiformes</taxon>
        <taxon>Astigmata</taxon>
        <taxon>Psoroptidia</taxon>
        <taxon>Analgoidea</taxon>
        <taxon>Pyroglyphidae</taxon>
        <taxon>Dermatophagoidinae</taxon>
        <taxon>Dermatophagoides</taxon>
    </lineage>
</organism>
<name>A0ABQ8J8K8_DERPT</name>
<evidence type="ECO:0000313" key="2">
    <source>
        <dbReference type="Proteomes" id="UP000887458"/>
    </source>
</evidence>
<gene>
    <name evidence="1" type="ORF">DERP_004033</name>
</gene>